<dbReference type="AlphaFoldDB" id="A0A7I8KVN7"/>
<dbReference type="GO" id="GO:0005509">
    <property type="term" value="F:calcium ion binding"/>
    <property type="evidence" value="ECO:0007669"/>
    <property type="project" value="TreeGrafter"/>
</dbReference>
<keyword evidence="4" id="KW-1185">Reference proteome</keyword>
<evidence type="ECO:0000313" key="2">
    <source>
        <dbReference type="EMBL" id="CAA2625416.1"/>
    </source>
</evidence>
<name>A0A7I8KVN7_SPIIN</name>
<dbReference type="EMBL" id="LR746272">
    <property type="protein sequence ID" value="CAA7401396.1"/>
    <property type="molecule type" value="Genomic_DNA"/>
</dbReference>
<dbReference type="PANTHER" id="PTHR31495">
    <property type="entry name" value="PEROXYGENASE 3-RELATED"/>
    <property type="match status" value="1"/>
</dbReference>
<evidence type="ECO:0000313" key="3">
    <source>
        <dbReference type="EMBL" id="CAA7401396.1"/>
    </source>
</evidence>
<dbReference type="GO" id="GO:0004497">
    <property type="term" value="F:monooxygenase activity"/>
    <property type="evidence" value="ECO:0007669"/>
    <property type="project" value="TreeGrafter"/>
</dbReference>
<dbReference type="InterPro" id="IPR007736">
    <property type="entry name" value="Caleosin-related"/>
</dbReference>
<dbReference type="OrthoDB" id="640742at2759"/>
<comment type="similarity">
    <text evidence="1">Belongs to the caleosin family.</text>
</comment>
<dbReference type="PANTHER" id="PTHR31495:SF1">
    <property type="entry name" value="INACTIVE PEROXYGENASE-LIKE PROTEIN-RELATED"/>
    <property type="match status" value="1"/>
</dbReference>
<proteinExistence type="inferred from homology"/>
<gene>
    <name evidence="2" type="ORF">SI7747_09011182</name>
    <name evidence="3" type="ORF">SI8410_09012074</name>
</gene>
<protein>
    <submittedName>
        <fullName evidence="3">Uncharacterized protein</fullName>
    </submittedName>
</protein>
<accession>A0A7I8KVN7</accession>
<reference evidence="3" key="1">
    <citation type="submission" date="2020-02" db="EMBL/GenBank/DDBJ databases">
        <authorList>
            <person name="Scholz U."/>
            <person name="Mascher M."/>
            <person name="Fiebig A."/>
        </authorList>
    </citation>
    <scope>NUCLEOTIDE SEQUENCE</scope>
</reference>
<evidence type="ECO:0000256" key="1">
    <source>
        <dbReference type="ARBA" id="ARBA00006765"/>
    </source>
</evidence>
<sequence length="175" mass="19419">MTPLQKHADFFDRNKDGLIYPSETYQGLRAIGCGIALSTAAAVFINGFLGPLTQPGKLASPLVPIYVSNIHKGIHGSDTGAYDAEGRFVPEKFEAIFEKHARTNQTVLTSEELMDMLEANRIPDDNAGRIASSVEWRMLYHVCKDKDGLLSKEDVRGVYDGSLFYRLENKKASHL</sequence>
<organism evidence="3 4">
    <name type="scientific">Spirodela intermedia</name>
    <name type="common">Intermediate duckweed</name>
    <dbReference type="NCBI Taxonomy" id="51605"/>
    <lineage>
        <taxon>Eukaryota</taxon>
        <taxon>Viridiplantae</taxon>
        <taxon>Streptophyta</taxon>
        <taxon>Embryophyta</taxon>
        <taxon>Tracheophyta</taxon>
        <taxon>Spermatophyta</taxon>
        <taxon>Magnoliopsida</taxon>
        <taxon>Liliopsida</taxon>
        <taxon>Araceae</taxon>
        <taxon>Lemnoideae</taxon>
        <taxon>Spirodela</taxon>
    </lineage>
</organism>
<dbReference type="Gene3D" id="1.10.238.10">
    <property type="entry name" value="EF-hand"/>
    <property type="match status" value="1"/>
</dbReference>
<dbReference type="InterPro" id="IPR011992">
    <property type="entry name" value="EF-hand-dom_pair"/>
</dbReference>
<dbReference type="SUPFAM" id="SSF47473">
    <property type="entry name" value="EF-hand"/>
    <property type="match status" value="1"/>
</dbReference>
<dbReference type="Proteomes" id="UP000663760">
    <property type="component" value="Chromosome 9"/>
</dbReference>
<evidence type="ECO:0000313" key="4">
    <source>
        <dbReference type="Proteomes" id="UP000663760"/>
    </source>
</evidence>
<dbReference type="EMBL" id="LR743596">
    <property type="protein sequence ID" value="CAA2625416.1"/>
    <property type="molecule type" value="Genomic_DNA"/>
</dbReference>
<dbReference type="Pfam" id="PF05042">
    <property type="entry name" value="Caleosin"/>
    <property type="match status" value="1"/>
</dbReference>